<keyword evidence="3" id="KW-1185">Reference proteome</keyword>
<gene>
    <name evidence="2" type="ORF">GWK63_09690</name>
</gene>
<evidence type="ECO:0000313" key="2">
    <source>
        <dbReference type="EMBL" id="QIP35704.1"/>
    </source>
</evidence>
<accession>A0A858JJG7</accession>
<dbReference type="KEGG" id="kre:GWK63_09690"/>
<dbReference type="Proteomes" id="UP000502533">
    <property type="component" value="Chromosome"/>
</dbReference>
<protein>
    <submittedName>
        <fullName evidence="2">Uncharacterized protein</fullName>
    </submittedName>
</protein>
<dbReference type="GeneID" id="85022427"/>
<evidence type="ECO:0000313" key="3">
    <source>
        <dbReference type="Proteomes" id="UP000502533"/>
    </source>
</evidence>
<dbReference type="EMBL" id="CP050139">
    <property type="protein sequence ID" value="QIP35704.1"/>
    <property type="molecule type" value="Genomic_DNA"/>
</dbReference>
<dbReference type="RefSeq" id="WP_146750220.1">
    <property type="nucleotide sequence ID" value="NZ_CP050139.1"/>
</dbReference>
<name>A0A858JJG7_9PROT</name>
<dbReference type="AlphaFoldDB" id="A0A858JJG7"/>
<proteinExistence type="predicted"/>
<evidence type="ECO:0000256" key="1">
    <source>
        <dbReference type="SAM" id="MobiDB-lite"/>
    </source>
</evidence>
<feature type="region of interest" description="Disordered" evidence="1">
    <location>
        <begin position="1"/>
        <end position="23"/>
    </location>
</feature>
<reference evidence="2 3" key="1">
    <citation type="submission" date="2020-03" db="EMBL/GenBank/DDBJ databases">
        <title>Isolation of cellulose-producing strains, genome characterization and application of the synthesized cellulose films as an economical and sustainable material for piezoelectric sensor construction.</title>
        <authorList>
            <person name="Mangayil R.K."/>
        </authorList>
    </citation>
    <scope>NUCLEOTIDE SEQUENCE [LARGE SCALE GENOMIC DNA]</scope>
    <source>
        <strain evidence="2 3">ENS 9a1a</strain>
    </source>
</reference>
<sequence length="67" mass="7123">MSWLPARRNGACHDGTGRHPARIADRPGLTAHLAGIRFAPGRAWPCRAGFDRAPACRPMAGGMGAWS</sequence>
<organism evidence="2 3">
    <name type="scientific">Komagataeibacter rhaeticus</name>
    <dbReference type="NCBI Taxonomy" id="215221"/>
    <lineage>
        <taxon>Bacteria</taxon>
        <taxon>Pseudomonadati</taxon>
        <taxon>Pseudomonadota</taxon>
        <taxon>Alphaproteobacteria</taxon>
        <taxon>Acetobacterales</taxon>
        <taxon>Acetobacteraceae</taxon>
        <taxon>Komagataeibacter</taxon>
    </lineage>
</organism>